<accession>A0A679KGA6</accession>
<organism evidence="1">
    <name type="scientific">Methylobacterium bullatum</name>
    <dbReference type="NCBI Taxonomy" id="570505"/>
    <lineage>
        <taxon>Bacteria</taxon>
        <taxon>Pseudomonadati</taxon>
        <taxon>Pseudomonadota</taxon>
        <taxon>Alphaproteobacteria</taxon>
        <taxon>Hyphomicrobiales</taxon>
        <taxon>Methylobacteriaceae</taxon>
        <taxon>Methylobacterium</taxon>
    </lineage>
</organism>
<reference evidence="1" key="1">
    <citation type="submission" date="2019-12" db="EMBL/GenBank/DDBJ databases">
        <authorList>
            <person name="Cremers G."/>
        </authorList>
    </citation>
    <scope>NUCLEOTIDE SEQUENCE</scope>
    <source>
        <strain evidence="1">Mbul2</strain>
    </source>
</reference>
<dbReference type="Pfam" id="PF13148">
    <property type="entry name" value="DUF3987"/>
    <property type="match status" value="1"/>
</dbReference>
<dbReference type="InterPro" id="IPR025048">
    <property type="entry name" value="DUF3987"/>
</dbReference>
<sequence>MPSRQVVVIARDIDEPSGAAIPPLVTASLHANSLSEPEAVLQDTAPGDRPAALTALSEDIGSAGVQQVVLALAQSDPDWINPLAAHVHDQTNHEPPAPSDDGEHSAFLLINGEVEQDALRNEAAPEVAGPLPKVDPTWEFPDLSLLAKDVGMAPVFPLPVLGDFWADWCRTAATNANAPVDFTVGTLLATAGAMLGNVRWPDVEGVWEHPSVLWVGLVGNPSTAKSPGMRPVRNLIHKIEGARAEGFEAEGKTHRLKAMVAEAKDKLWRRHVEEAVVNGKEVPPDWPEDALLPEMPVKPVLHVMDATIEALLMTAASSQRGLLQFSDELSAWFGGFDRYRSKGVSADRPFWLKAFDGDAYSVMRKGQDARNGVRAPVVIPHLSIGVIGSVQPDPLRQFLSNSDDGLAHRFLWMWPERTTSFKIPRRADGAQPPDDAVAFSALTRIDRLSLREDGEPVRIPVSAAAIDLLEAYGQEMLERAETVSSWYASTLGKVPGLALRLSAVLTYLRWSTEGADEPQEINAEAMRDAIRLMNTYFLPQAERVRQSAAVTDGEADARALIAVVREQGWERFTGRKLHRVARGRLTDLRHRKAACQTLVEAGLLREDFQRAGDTAGRKQEWYDVNPAVFSRMNLGET</sequence>
<evidence type="ECO:0000313" key="1">
    <source>
        <dbReference type="EMBL" id="CAA2144461.1"/>
    </source>
</evidence>
<dbReference type="AlphaFoldDB" id="A0A679KGA6"/>
<gene>
    <name evidence="1" type="ORF">MBLL_03585</name>
</gene>
<evidence type="ECO:0008006" key="2">
    <source>
        <dbReference type="Google" id="ProtNLM"/>
    </source>
</evidence>
<name>A0A679KGA6_9HYPH</name>
<dbReference type="EMBL" id="LR743511">
    <property type="protein sequence ID" value="CAA2144461.1"/>
    <property type="molecule type" value="Genomic_DNA"/>
</dbReference>
<proteinExistence type="predicted"/>
<protein>
    <recommendedName>
        <fullName evidence="2">DUF3987 domain-containing protein</fullName>
    </recommendedName>
</protein>